<sequence length="161" mass="17121">MSDVSFSSQNHDQTRQDGALGAESFNTAAQTAREFADAQVADVWGTESGVEAARQALQDAYNTAREGFASEGDKLRDFDRKVLDTEDDFKKTEDEVMRKFKGEEANMASIPFLGSLVSSLGIPVHQAAGTLNPTSTTPSSSTTSTGSQDTNNPVVGGSSDF</sequence>
<proteinExistence type="predicted"/>
<feature type="compositionally biased region" description="Polar residues" evidence="1">
    <location>
        <begin position="1"/>
        <end position="11"/>
    </location>
</feature>
<dbReference type="RefSeq" id="WP_060566120.1">
    <property type="nucleotide sequence ID" value="NZ_CP040006.1"/>
</dbReference>
<comment type="caution">
    <text evidence="2">The sequence shown here is derived from an EMBL/GenBank/DDBJ whole genome shotgun (WGS) entry which is preliminary data.</text>
</comment>
<gene>
    <name evidence="2" type="ORF">APY09_03095</name>
</gene>
<evidence type="ECO:0000313" key="3">
    <source>
        <dbReference type="Proteomes" id="UP000054686"/>
    </source>
</evidence>
<dbReference type="OrthoDB" id="3268899at2"/>
<name>A0A0V8RZ49_9ACTO</name>
<evidence type="ECO:0000313" key="2">
    <source>
        <dbReference type="EMBL" id="KSW13349.1"/>
    </source>
</evidence>
<protein>
    <submittedName>
        <fullName evidence="2">Uncharacterized protein</fullName>
    </submittedName>
</protein>
<dbReference type="EMBL" id="LLVT01000001">
    <property type="protein sequence ID" value="KSW13349.1"/>
    <property type="molecule type" value="Genomic_DNA"/>
</dbReference>
<organism evidence="2 3">
    <name type="scientific">Schaalia odontolytica</name>
    <dbReference type="NCBI Taxonomy" id="1660"/>
    <lineage>
        <taxon>Bacteria</taxon>
        <taxon>Bacillati</taxon>
        <taxon>Actinomycetota</taxon>
        <taxon>Actinomycetes</taxon>
        <taxon>Actinomycetales</taxon>
        <taxon>Actinomycetaceae</taxon>
        <taxon>Schaalia</taxon>
    </lineage>
</organism>
<feature type="compositionally biased region" description="Low complexity" evidence="1">
    <location>
        <begin position="133"/>
        <end position="147"/>
    </location>
</feature>
<accession>A0A0V8RZ49</accession>
<feature type="region of interest" description="Disordered" evidence="1">
    <location>
        <begin position="127"/>
        <end position="161"/>
    </location>
</feature>
<dbReference type="Proteomes" id="UP000054686">
    <property type="component" value="Unassembled WGS sequence"/>
</dbReference>
<feature type="region of interest" description="Disordered" evidence="1">
    <location>
        <begin position="1"/>
        <end position="25"/>
    </location>
</feature>
<dbReference type="AlphaFoldDB" id="A0A0V8RZ49"/>
<evidence type="ECO:0000256" key="1">
    <source>
        <dbReference type="SAM" id="MobiDB-lite"/>
    </source>
</evidence>
<reference evidence="2 3" key="1">
    <citation type="submission" date="2015-10" db="EMBL/GenBank/DDBJ databases">
        <title>Draft Genome of Actinomyces odontolyticus subsp. actinosynbacter strain XH001.</title>
        <authorList>
            <person name="Mclean J.S."/>
            <person name="He X."/>
        </authorList>
    </citation>
    <scope>NUCLEOTIDE SEQUENCE [LARGE SCALE GENOMIC DNA]</scope>
    <source>
        <strain evidence="2 3">XH001</strain>
    </source>
</reference>